<keyword evidence="8" id="KW-1185">Reference proteome</keyword>
<dbReference type="PANTHER" id="PTHR43735">
    <property type="entry name" value="APOPTOSIS-INDUCING FACTOR 1"/>
    <property type="match status" value="1"/>
</dbReference>
<evidence type="ECO:0000256" key="1">
    <source>
        <dbReference type="ARBA" id="ARBA00006442"/>
    </source>
</evidence>
<dbReference type="GO" id="GO:0005737">
    <property type="term" value="C:cytoplasm"/>
    <property type="evidence" value="ECO:0007669"/>
    <property type="project" value="TreeGrafter"/>
</dbReference>
<feature type="domain" description="FAD/NAD(P)-binding" evidence="6">
    <location>
        <begin position="72"/>
        <end position="298"/>
    </location>
</feature>
<dbReference type="GO" id="GO:0050660">
    <property type="term" value="F:flavin adenine dinucleotide binding"/>
    <property type="evidence" value="ECO:0007669"/>
    <property type="project" value="TreeGrafter"/>
</dbReference>
<name>A0A1Y2D2W6_9FUNG</name>
<dbReference type="OrthoDB" id="202203at2759"/>
<dbReference type="Pfam" id="PF07992">
    <property type="entry name" value="Pyr_redox_2"/>
    <property type="match status" value="1"/>
</dbReference>
<dbReference type="PANTHER" id="PTHR43735:SF3">
    <property type="entry name" value="FERROPTOSIS SUPPRESSOR PROTEIN 1"/>
    <property type="match status" value="1"/>
</dbReference>
<keyword evidence="3" id="KW-0274">FAD</keyword>
<keyword evidence="5" id="KW-0812">Transmembrane</keyword>
<gene>
    <name evidence="7" type="ORF">BCR33DRAFT_844780</name>
</gene>
<evidence type="ECO:0000256" key="2">
    <source>
        <dbReference type="ARBA" id="ARBA00022630"/>
    </source>
</evidence>
<dbReference type="Gene3D" id="3.50.50.60">
    <property type="entry name" value="FAD/NAD(P)-binding domain"/>
    <property type="match status" value="2"/>
</dbReference>
<dbReference type="InterPro" id="IPR023753">
    <property type="entry name" value="FAD/NAD-binding_dom"/>
</dbReference>
<reference evidence="7 8" key="1">
    <citation type="submission" date="2016-07" db="EMBL/GenBank/DDBJ databases">
        <title>Pervasive Adenine N6-methylation of Active Genes in Fungi.</title>
        <authorList>
            <consortium name="DOE Joint Genome Institute"/>
            <person name="Mondo S.J."/>
            <person name="Dannebaum R.O."/>
            <person name="Kuo R.C."/>
            <person name="Labutti K."/>
            <person name="Haridas S."/>
            <person name="Kuo A."/>
            <person name="Salamov A."/>
            <person name="Ahrendt S.R."/>
            <person name="Lipzen A."/>
            <person name="Sullivan W."/>
            <person name="Andreopoulos W.B."/>
            <person name="Clum A."/>
            <person name="Lindquist E."/>
            <person name="Daum C."/>
            <person name="Ramamoorthy G.K."/>
            <person name="Gryganskyi A."/>
            <person name="Culley D."/>
            <person name="Magnuson J.K."/>
            <person name="James T.Y."/>
            <person name="O'Malley M.A."/>
            <person name="Stajich J.E."/>
            <person name="Spatafora J.W."/>
            <person name="Visel A."/>
            <person name="Grigoriev I.V."/>
        </authorList>
    </citation>
    <scope>NUCLEOTIDE SEQUENCE [LARGE SCALE GENOMIC DNA]</scope>
    <source>
        <strain evidence="7 8">JEL800</strain>
    </source>
</reference>
<dbReference type="AlphaFoldDB" id="A0A1Y2D2W6"/>
<dbReference type="Proteomes" id="UP000193642">
    <property type="component" value="Unassembled WGS sequence"/>
</dbReference>
<evidence type="ECO:0000313" key="7">
    <source>
        <dbReference type="EMBL" id="ORY53456.1"/>
    </source>
</evidence>
<feature type="transmembrane region" description="Helical" evidence="5">
    <location>
        <begin position="379"/>
        <end position="399"/>
    </location>
</feature>
<dbReference type="PRINTS" id="PR00368">
    <property type="entry name" value="FADPNR"/>
</dbReference>
<keyword evidence="2" id="KW-0285">Flavoprotein</keyword>
<dbReference type="GO" id="GO:0004174">
    <property type="term" value="F:electron-transferring-flavoprotein dehydrogenase activity"/>
    <property type="evidence" value="ECO:0007669"/>
    <property type="project" value="TreeGrafter"/>
</dbReference>
<evidence type="ECO:0000259" key="6">
    <source>
        <dbReference type="Pfam" id="PF07992"/>
    </source>
</evidence>
<protein>
    <recommendedName>
        <fullName evidence="6">FAD/NAD(P)-binding domain-containing protein</fullName>
    </recommendedName>
</protein>
<dbReference type="PRINTS" id="PR00411">
    <property type="entry name" value="PNDRDTASEI"/>
</dbReference>
<keyword evidence="5" id="KW-0472">Membrane</keyword>
<sequence length="404" mass="43892">MSVPTIVIVGDRSLETLSLKDLTRPQDEGKHHFDRRTRRLYFQIAGLRAAVEPNYAQHTWIPYSNLFQHNNNSKVIQARAESVTDKEVKLSNGQTIAFDYIVIATGLSQSAPGGTSFVSKDEYVKEMEKVQKAVEKAESVVIVGGGVVGVELAGEIATDFPSKKVTIIHSASVLMDKLYPTASTTKEINSQLSALGVQVLLNTRATPLPGAKTLLPDGKPYHLGHHKITTTTNETIQSDIQFLCTGSAHPNTSFLTKPLPDSLDTHGFVSVKPTGQFKAHPHMYALGDVSTLDDLKLAYLAFSNQAPKAVPGGFFVATIGRFGGVLQTPIGTFGKWAARMVKSNGLFLDKYWKEMRQPYVYKTPEHLLVNQRESGSGGVVGWGIVATVLAAAAAVGLYVKNQEN</sequence>
<dbReference type="STRING" id="329046.A0A1Y2D2W6"/>
<keyword evidence="4" id="KW-0560">Oxidoreductase</keyword>
<dbReference type="SUPFAM" id="SSF51905">
    <property type="entry name" value="FAD/NAD(P)-binding domain"/>
    <property type="match status" value="2"/>
</dbReference>
<dbReference type="InterPro" id="IPR036188">
    <property type="entry name" value="FAD/NAD-bd_sf"/>
</dbReference>
<dbReference type="EMBL" id="MCGO01000001">
    <property type="protein sequence ID" value="ORY53456.1"/>
    <property type="molecule type" value="Genomic_DNA"/>
</dbReference>
<proteinExistence type="inferred from homology"/>
<keyword evidence="5" id="KW-1133">Transmembrane helix</keyword>
<evidence type="ECO:0000256" key="3">
    <source>
        <dbReference type="ARBA" id="ARBA00022827"/>
    </source>
</evidence>
<accession>A0A1Y2D2W6</accession>
<evidence type="ECO:0000256" key="4">
    <source>
        <dbReference type="ARBA" id="ARBA00023002"/>
    </source>
</evidence>
<evidence type="ECO:0000256" key="5">
    <source>
        <dbReference type="SAM" id="Phobius"/>
    </source>
</evidence>
<comment type="similarity">
    <text evidence="1">Belongs to the FAD-dependent oxidoreductase family.</text>
</comment>
<comment type="caution">
    <text evidence="7">The sequence shown here is derived from an EMBL/GenBank/DDBJ whole genome shotgun (WGS) entry which is preliminary data.</text>
</comment>
<organism evidence="7 8">
    <name type="scientific">Rhizoclosmatium globosum</name>
    <dbReference type="NCBI Taxonomy" id="329046"/>
    <lineage>
        <taxon>Eukaryota</taxon>
        <taxon>Fungi</taxon>
        <taxon>Fungi incertae sedis</taxon>
        <taxon>Chytridiomycota</taxon>
        <taxon>Chytridiomycota incertae sedis</taxon>
        <taxon>Chytridiomycetes</taxon>
        <taxon>Chytridiales</taxon>
        <taxon>Chytriomycetaceae</taxon>
        <taxon>Rhizoclosmatium</taxon>
    </lineage>
</organism>
<evidence type="ECO:0000313" key="8">
    <source>
        <dbReference type="Proteomes" id="UP000193642"/>
    </source>
</evidence>